<dbReference type="AlphaFoldDB" id="A0A1U7NL43"/>
<dbReference type="GO" id="GO:0046872">
    <property type="term" value="F:metal ion binding"/>
    <property type="evidence" value="ECO:0007669"/>
    <property type="project" value="UniProtKB-UniRule"/>
</dbReference>
<dbReference type="SUPFAM" id="SSF53187">
    <property type="entry name" value="Zn-dependent exopeptidases"/>
    <property type="match status" value="1"/>
</dbReference>
<feature type="binding site" evidence="8">
    <location>
        <position position="187"/>
    </location>
    <ligand>
        <name>Zn(2+)</name>
        <dbReference type="ChEBI" id="CHEBI:29105"/>
        <label>1</label>
    </ligand>
</feature>
<gene>
    <name evidence="9" type="ORF">BO225_09075</name>
</gene>
<dbReference type="PANTHER" id="PTHR32481:SF7">
    <property type="entry name" value="AMINOPEPTIDASE YHFE-RELATED"/>
    <property type="match status" value="1"/>
</dbReference>
<feature type="binding site" evidence="8">
    <location>
        <position position="70"/>
    </location>
    <ligand>
        <name>Zn(2+)</name>
        <dbReference type="ChEBI" id="CHEBI:29105"/>
        <label>1</label>
    </ligand>
</feature>
<dbReference type="SUPFAM" id="SSF101821">
    <property type="entry name" value="Aminopeptidase/glucanase lid domain"/>
    <property type="match status" value="1"/>
</dbReference>
<dbReference type="Pfam" id="PF05343">
    <property type="entry name" value="Peptidase_M42"/>
    <property type="match status" value="1"/>
</dbReference>
<comment type="cofactor">
    <cofactor evidence="8">
        <name>a divalent metal cation</name>
        <dbReference type="ChEBI" id="CHEBI:60240"/>
    </cofactor>
    <text evidence="8">Binds 2 divalent metal cations per subunit.</text>
</comment>
<dbReference type="Gene3D" id="3.40.630.10">
    <property type="entry name" value="Zn peptidases"/>
    <property type="match status" value="1"/>
</dbReference>
<feature type="binding site" evidence="8">
    <location>
        <position position="241"/>
    </location>
    <ligand>
        <name>Zn(2+)</name>
        <dbReference type="ChEBI" id="CHEBI:29105"/>
        <label>1</label>
    </ligand>
</feature>
<sequence length="346" mass="38902">MPYVDEQEVVHLFEDLVNVPSVVAYYPQIHAWMEKTLNEYGYSVFYDNKRTLYAKLEGKDHSKTVCFGAHLDTIGLIVRQVDPNGWIQVKNLGGVNFHSIEGENVYIHTRQGKTYTGMVIHQSHSVHVFDDAKDASRDVSTMRILLDEEVHSDQDVYDLGIEHGDLVSIEPRCIITRSGYIKSRHIDDKACVASLLEAMKCLKENQIIPEYDTLFAFPIYEEIGHGGAYVPSEVDTYIALDIGLIGPDYHGTEKSVCIGGADAYSPYDWELTTRLYTLAKTYSIPACIDIYYRFGSDGTAAIRAGQNVKAAVFGMGCMNSHSYERTHVSSLVEVSRLVLAYLMNEK</sequence>
<feature type="binding site" evidence="8">
    <location>
        <position position="187"/>
    </location>
    <ligand>
        <name>Zn(2+)</name>
        <dbReference type="ChEBI" id="CHEBI:29105"/>
        <label>2</label>
    </ligand>
</feature>
<dbReference type="Proteomes" id="UP000186705">
    <property type="component" value="Unassembled WGS sequence"/>
</dbReference>
<evidence type="ECO:0000313" key="10">
    <source>
        <dbReference type="Proteomes" id="UP000186705"/>
    </source>
</evidence>
<evidence type="ECO:0000256" key="6">
    <source>
        <dbReference type="PIRNR" id="PIRNR001123"/>
    </source>
</evidence>
<keyword evidence="4 8" id="KW-0479">Metal-binding</keyword>
<dbReference type="Gene3D" id="2.40.30.40">
    <property type="entry name" value="Peptidase M42, domain 2"/>
    <property type="match status" value="1"/>
</dbReference>
<evidence type="ECO:0000256" key="5">
    <source>
        <dbReference type="ARBA" id="ARBA00022801"/>
    </source>
</evidence>
<dbReference type="GO" id="GO:0004177">
    <property type="term" value="F:aminopeptidase activity"/>
    <property type="evidence" value="ECO:0007669"/>
    <property type="project" value="UniProtKB-UniRule"/>
</dbReference>
<evidence type="ECO:0000313" key="9">
    <source>
        <dbReference type="EMBL" id="OLU45314.1"/>
    </source>
</evidence>
<evidence type="ECO:0000256" key="4">
    <source>
        <dbReference type="ARBA" id="ARBA00022723"/>
    </source>
</evidence>
<dbReference type="InterPro" id="IPR023367">
    <property type="entry name" value="Peptidase_M42_dom2"/>
</dbReference>
<dbReference type="InterPro" id="IPR008007">
    <property type="entry name" value="Peptidase_M42"/>
</dbReference>
<evidence type="ECO:0000256" key="3">
    <source>
        <dbReference type="ARBA" id="ARBA00022670"/>
    </source>
</evidence>
<dbReference type="EMBL" id="MPKA01000087">
    <property type="protein sequence ID" value="OLU45314.1"/>
    <property type="molecule type" value="Genomic_DNA"/>
</dbReference>
<keyword evidence="10" id="KW-1185">Reference proteome</keyword>
<dbReference type="CDD" id="cd05657">
    <property type="entry name" value="M42_glucanase_like"/>
    <property type="match status" value="1"/>
</dbReference>
<keyword evidence="3" id="KW-0645">Protease</keyword>
<dbReference type="InterPro" id="IPR051464">
    <property type="entry name" value="Peptidase_M42_aminopept"/>
</dbReference>
<comment type="similarity">
    <text evidence="1 6">Belongs to the peptidase M42 family.</text>
</comment>
<accession>A0A1U7NL43</accession>
<reference evidence="9 10" key="1">
    <citation type="submission" date="2016-11" db="EMBL/GenBank/DDBJ databases">
        <title>Description of two novel members of the family Erysipelotrichaceae: Ileibacterium lipovorans gen. nov., sp. nov. and Dubosiella newyorkensis, gen. nov., sp. nov.</title>
        <authorList>
            <person name="Cox L.M."/>
            <person name="Sohn J."/>
            <person name="Tyrrell K.L."/>
            <person name="Citron D.M."/>
            <person name="Lawson P.A."/>
            <person name="Patel N.B."/>
            <person name="Iizumi T."/>
            <person name="Perez-Perez G.I."/>
            <person name="Goldstein E.J."/>
            <person name="Blaser M.J."/>
        </authorList>
    </citation>
    <scope>NUCLEOTIDE SEQUENCE [LARGE SCALE GENOMIC DNA]</scope>
    <source>
        <strain evidence="9 10">NYU-BL-A4</strain>
    </source>
</reference>
<proteinExistence type="inferred from homology"/>
<organism evidence="9 10">
    <name type="scientific">Dubosiella newyorkensis</name>
    <dbReference type="NCBI Taxonomy" id="1862672"/>
    <lineage>
        <taxon>Bacteria</taxon>
        <taxon>Bacillati</taxon>
        <taxon>Bacillota</taxon>
        <taxon>Erysipelotrichia</taxon>
        <taxon>Erysipelotrichales</taxon>
        <taxon>Erysipelotrichaceae</taxon>
        <taxon>Dubosiella</taxon>
    </lineage>
</organism>
<evidence type="ECO:0000256" key="8">
    <source>
        <dbReference type="PIRSR" id="PIRSR001123-2"/>
    </source>
</evidence>
<dbReference type="PANTHER" id="PTHR32481">
    <property type="entry name" value="AMINOPEPTIDASE"/>
    <property type="match status" value="1"/>
</dbReference>
<dbReference type="STRING" id="1862672.BO225_09075"/>
<feature type="active site" description="Proton acceptor" evidence="7">
    <location>
        <position position="221"/>
    </location>
</feature>
<feature type="binding site" evidence="8">
    <location>
        <position position="321"/>
    </location>
    <ligand>
        <name>Zn(2+)</name>
        <dbReference type="ChEBI" id="CHEBI:29105"/>
        <label>2</label>
    </ligand>
</feature>
<keyword evidence="2" id="KW-0031">Aminopeptidase</keyword>
<comment type="caution">
    <text evidence="9">The sequence shown here is derived from an EMBL/GenBank/DDBJ whole genome shotgun (WGS) entry which is preliminary data.</text>
</comment>
<dbReference type="GO" id="GO:0006508">
    <property type="term" value="P:proteolysis"/>
    <property type="evidence" value="ECO:0007669"/>
    <property type="project" value="UniProtKB-KW"/>
</dbReference>
<evidence type="ECO:0000256" key="1">
    <source>
        <dbReference type="ARBA" id="ARBA00006272"/>
    </source>
</evidence>
<feature type="binding site" evidence="8">
    <location>
        <position position="222"/>
    </location>
    <ligand>
        <name>Zn(2+)</name>
        <dbReference type="ChEBI" id="CHEBI:29105"/>
        <label>2</label>
    </ligand>
</feature>
<dbReference type="PIRSF" id="PIRSF001123">
    <property type="entry name" value="PepA_GA"/>
    <property type="match status" value="1"/>
</dbReference>
<keyword evidence="5" id="KW-0378">Hydrolase</keyword>
<name>A0A1U7NL43_9FIRM</name>
<evidence type="ECO:0000256" key="7">
    <source>
        <dbReference type="PIRSR" id="PIRSR001123-1"/>
    </source>
</evidence>
<protein>
    <submittedName>
        <fullName evidence="9">Peptidase M42</fullName>
    </submittedName>
</protein>
<evidence type="ECO:0000256" key="2">
    <source>
        <dbReference type="ARBA" id="ARBA00022438"/>
    </source>
</evidence>